<reference evidence="2" key="2">
    <citation type="journal article" date="2015" name="Data Brief">
        <title>Shoot transcriptome of the giant reed, Arundo donax.</title>
        <authorList>
            <person name="Barrero R.A."/>
            <person name="Guerrero F.D."/>
            <person name="Moolhuijzen P."/>
            <person name="Goolsby J.A."/>
            <person name="Tidwell J."/>
            <person name="Bellgard S.E."/>
            <person name="Bellgard M.I."/>
        </authorList>
    </citation>
    <scope>NUCLEOTIDE SEQUENCE</scope>
    <source>
        <tissue evidence="2">Shoot tissue taken approximately 20 cm above the soil surface</tissue>
    </source>
</reference>
<proteinExistence type="predicted"/>
<accession>A0A0A9D9V1</accession>
<protein>
    <submittedName>
        <fullName evidence="2">Uncharacterized protein</fullName>
    </submittedName>
</protein>
<name>A0A0A9D9V1_ARUDO</name>
<dbReference type="AlphaFoldDB" id="A0A0A9D9V1"/>
<reference evidence="2" key="1">
    <citation type="submission" date="2014-09" db="EMBL/GenBank/DDBJ databases">
        <authorList>
            <person name="Magalhaes I.L.F."/>
            <person name="Oliveira U."/>
            <person name="Santos F.R."/>
            <person name="Vidigal T.H.D.A."/>
            <person name="Brescovit A.D."/>
            <person name="Santos A.J."/>
        </authorList>
    </citation>
    <scope>NUCLEOTIDE SEQUENCE</scope>
    <source>
        <tissue evidence="2">Shoot tissue taken approximately 20 cm above the soil surface</tissue>
    </source>
</reference>
<dbReference type="EMBL" id="GBRH01215450">
    <property type="protein sequence ID" value="JAD82445.1"/>
    <property type="molecule type" value="Transcribed_RNA"/>
</dbReference>
<evidence type="ECO:0000313" key="2">
    <source>
        <dbReference type="EMBL" id="JAD82445.1"/>
    </source>
</evidence>
<feature type="region of interest" description="Disordered" evidence="1">
    <location>
        <begin position="86"/>
        <end position="110"/>
    </location>
</feature>
<organism evidence="2">
    <name type="scientific">Arundo donax</name>
    <name type="common">Giant reed</name>
    <name type="synonym">Donax arundinaceus</name>
    <dbReference type="NCBI Taxonomy" id="35708"/>
    <lineage>
        <taxon>Eukaryota</taxon>
        <taxon>Viridiplantae</taxon>
        <taxon>Streptophyta</taxon>
        <taxon>Embryophyta</taxon>
        <taxon>Tracheophyta</taxon>
        <taxon>Spermatophyta</taxon>
        <taxon>Magnoliopsida</taxon>
        <taxon>Liliopsida</taxon>
        <taxon>Poales</taxon>
        <taxon>Poaceae</taxon>
        <taxon>PACMAD clade</taxon>
        <taxon>Arundinoideae</taxon>
        <taxon>Arundineae</taxon>
        <taxon>Arundo</taxon>
    </lineage>
</organism>
<feature type="compositionally biased region" description="Polar residues" evidence="1">
    <location>
        <begin position="101"/>
        <end position="110"/>
    </location>
</feature>
<evidence type="ECO:0000256" key="1">
    <source>
        <dbReference type="SAM" id="MobiDB-lite"/>
    </source>
</evidence>
<sequence length="142" mass="15678">MSLFLWRARRFWNQTATCLASRPSSAASCTLRGVSSFRSFLKLSSRNRACSSLSRRFFAWSSPPSPSAAGRGFRLRRCRAFFCSPPEPEPEVAASAKLSPGKTNDGNSSLSSLSRPIFQLTQEELQLLLRRLVLTLIGSDGC</sequence>